<evidence type="ECO:0008006" key="7">
    <source>
        <dbReference type="Google" id="ProtNLM"/>
    </source>
</evidence>
<gene>
    <name evidence="5" type="ORF">CRI93_01280</name>
</gene>
<feature type="domain" description="WYL" evidence="3">
    <location>
        <begin position="199"/>
        <end position="268"/>
    </location>
</feature>
<feature type="domain" description="WCX" evidence="4">
    <location>
        <begin position="296"/>
        <end position="374"/>
    </location>
</feature>
<dbReference type="PANTHER" id="PTHR34580">
    <property type="match status" value="1"/>
</dbReference>
<dbReference type="AlphaFoldDB" id="A0A2H3NT36"/>
<reference evidence="5 6" key="1">
    <citation type="submission" date="2017-10" db="EMBL/GenBank/DDBJ databases">
        <title>Draft genome of Longimonas halophila.</title>
        <authorList>
            <person name="Goh K.M."/>
            <person name="Shamsir M.S."/>
            <person name="Lim S.W."/>
        </authorList>
    </citation>
    <scope>NUCLEOTIDE SEQUENCE [LARGE SCALE GENOMIC DNA]</scope>
    <source>
        <strain evidence="5 6">KCTC 42399</strain>
    </source>
</reference>
<dbReference type="InterPro" id="IPR051534">
    <property type="entry name" value="CBASS_pafABC_assoc_protein"/>
</dbReference>
<dbReference type="PROSITE" id="PS52050">
    <property type="entry name" value="WYL"/>
    <property type="match status" value="1"/>
</dbReference>
<organism evidence="5 6">
    <name type="scientific">Longimonas halophila</name>
    <dbReference type="NCBI Taxonomy" id="1469170"/>
    <lineage>
        <taxon>Bacteria</taxon>
        <taxon>Pseudomonadati</taxon>
        <taxon>Rhodothermota</taxon>
        <taxon>Rhodothermia</taxon>
        <taxon>Rhodothermales</taxon>
        <taxon>Salisaetaceae</taxon>
        <taxon>Longimonas</taxon>
    </lineage>
</organism>
<dbReference type="OrthoDB" id="1493776at2"/>
<dbReference type="InterPro" id="IPR057727">
    <property type="entry name" value="WCX_dom"/>
</dbReference>
<evidence type="ECO:0000313" key="5">
    <source>
        <dbReference type="EMBL" id="PEN09386.1"/>
    </source>
</evidence>
<evidence type="ECO:0000256" key="1">
    <source>
        <dbReference type="SAM" id="MobiDB-lite"/>
    </source>
</evidence>
<comment type="caution">
    <text evidence="5">The sequence shown here is derived from an EMBL/GenBank/DDBJ whole genome shotgun (WGS) entry which is preliminary data.</text>
</comment>
<sequence length="381" mass="43328">MRTSRRHGPPSVSAWTRSPRRPLTSTGRSTLIAPRQRGTISKTRYLTLHPHAMPTSKPAHEQLEHLLRTGHVLTTREAADRLNVSTRTILRAAKKLEGRGLPVETTHVGNMNQYALSEAERYPESGDRYTENQLLALIVAIEAGRSLLRPTPLTAPLKAVYDDLMTRIPEQNVFTLDPNEESSRWYFQEARSVPIDPDIFETVRQAIHEQRTISIDYMNASRQTRNKGRVIDPLVIGTQNGAWLCVAYCHMREDIRDFNLVDIQSIEVHDTHFEPPEDFDPILHFDKRFGATTGESYLVRIRVAPEVAGYFRRKKYHPTQQVDHEGSDGHLIVSYDVEGLKDMHSWIRSWGPAVTVLEPEKLAQQIQEDAEAVAAQYASQA</sequence>
<proteinExistence type="predicted"/>
<dbReference type="InterPro" id="IPR026881">
    <property type="entry name" value="WYL_dom"/>
</dbReference>
<dbReference type="InterPro" id="IPR013196">
    <property type="entry name" value="HTH_11"/>
</dbReference>
<protein>
    <recommendedName>
        <fullName evidence="7">WYL domain-containing protein</fullName>
    </recommendedName>
</protein>
<accession>A0A2H3NT36</accession>
<dbReference type="Pfam" id="PF13280">
    <property type="entry name" value="WYL"/>
    <property type="match status" value="1"/>
</dbReference>
<dbReference type="Proteomes" id="UP000221024">
    <property type="component" value="Unassembled WGS sequence"/>
</dbReference>
<name>A0A2H3NT36_9BACT</name>
<dbReference type="Gene3D" id="1.10.10.10">
    <property type="entry name" value="Winged helix-like DNA-binding domain superfamily/Winged helix DNA-binding domain"/>
    <property type="match status" value="1"/>
</dbReference>
<dbReference type="Pfam" id="PF25583">
    <property type="entry name" value="WCX"/>
    <property type="match status" value="1"/>
</dbReference>
<dbReference type="InterPro" id="IPR036388">
    <property type="entry name" value="WH-like_DNA-bd_sf"/>
</dbReference>
<dbReference type="SUPFAM" id="SSF46785">
    <property type="entry name" value="Winged helix' DNA-binding domain"/>
    <property type="match status" value="1"/>
</dbReference>
<dbReference type="Pfam" id="PF08279">
    <property type="entry name" value="HTH_11"/>
    <property type="match status" value="1"/>
</dbReference>
<feature type="domain" description="Helix-turn-helix type 11" evidence="2">
    <location>
        <begin position="64"/>
        <end position="106"/>
    </location>
</feature>
<feature type="region of interest" description="Disordered" evidence="1">
    <location>
        <begin position="1"/>
        <end position="29"/>
    </location>
</feature>
<dbReference type="InterPro" id="IPR036390">
    <property type="entry name" value="WH_DNA-bd_sf"/>
</dbReference>
<dbReference type="PANTHER" id="PTHR34580:SF1">
    <property type="entry name" value="PROTEIN PAFC"/>
    <property type="match status" value="1"/>
</dbReference>
<evidence type="ECO:0000259" key="4">
    <source>
        <dbReference type="Pfam" id="PF25583"/>
    </source>
</evidence>
<dbReference type="EMBL" id="PDEP01000001">
    <property type="protein sequence ID" value="PEN09386.1"/>
    <property type="molecule type" value="Genomic_DNA"/>
</dbReference>
<keyword evidence="6" id="KW-1185">Reference proteome</keyword>
<evidence type="ECO:0000259" key="2">
    <source>
        <dbReference type="Pfam" id="PF08279"/>
    </source>
</evidence>
<evidence type="ECO:0000259" key="3">
    <source>
        <dbReference type="Pfam" id="PF13280"/>
    </source>
</evidence>
<evidence type="ECO:0000313" key="6">
    <source>
        <dbReference type="Proteomes" id="UP000221024"/>
    </source>
</evidence>